<evidence type="ECO:0000313" key="20">
    <source>
        <dbReference type="EMBL" id="TCO79505.1"/>
    </source>
</evidence>
<evidence type="ECO:0000256" key="8">
    <source>
        <dbReference type="ARBA" id="ARBA00022573"/>
    </source>
</evidence>
<dbReference type="InterPro" id="IPR003805">
    <property type="entry name" value="CobS"/>
</dbReference>
<evidence type="ECO:0000256" key="10">
    <source>
        <dbReference type="ARBA" id="ARBA00022692"/>
    </source>
</evidence>
<comment type="subcellular location">
    <subcellularLocation>
        <location evidence="2 19">Cell membrane</location>
        <topology evidence="2 19">Multi-pass membrane protein</topology>
    </subcellularLocation>
</comment>
<dbReference type="EMBL" id="SLWV01000002">
    <property type="protein sequence ID" value="TCO79505.1"/>
    <property type="molecule type" value="Genomic_DNA"/>
</dbReference>
<evidence type="ECO:0000256" key="7">
    <source>
        <dbReference type="ARBA" id="ARBA00022475"/>
    </source>
</evidence>
<dbReference type="PANTHER" id="PTHR34148">
    <property type="entry name" value="ADENOSYLCOBINAMIDE-GDP RIBAZOLETRANSFERASE"/>
    <property type="match status" value="1"/>
</dbReference>
<keyword evidence="10 19" id="KW-0812">Transmembrane</keyword>
<feature type="transmembrane region" description="Helical" evidence="19">
    <location>
        <begin position="58"/>
        <end position="78"/>
    </location>
</feature>
<keyword evidence="13 19" id="KW-0472">Membrane</keyword>
<comment type="caution">
    <text evidence="20">The sequence shown here is derived from an EMBL/GenBank/DDBJ whole genome shotgun (WGS) entry which is preliminary data.</text>
</comment>
<evidence type="ECO:0000256" key="14">
    <source>
        <dbReference type="ARBA" id="ARBA00025228"/>
    </source>
</evidence>
<evidence type="ECO:0000256" key="1">
    <source>
        <dbReference type="ARBA" id="ARBA00001946"/>
    </source>
</evidence>
<dbReference type="PANTHER" id="PTHR34148:SF1">
    <property type="entry name" value="ADENOSYLCOBINAMIDE-GDP RIBAZOLETRANSFERASE"/>
    <property type="match status" value="1"/>
</dbReference>
<evidence type="ECO:0000256" key="2">
    <source>
        <dbReference type="ARBA" id="ARBA00004651"/>
    </source>
</evidence>
<dbReference type="NCBIfam" id="TIGR00317">
    <property type="entry name" value="cobS"/>
    <property type="match status" value="1"/>
</dbReference>
<dbReference type="OrthoDB" id="9794626at2"/>
<feature type="transmembrane region" description="Helical" evidence="19">
    <location>
        <begin position="106"/>
        <end position="124"/>
    </location>
</feature>
<feature type="transmembrane region" description="Helical" evidence="19">
    <location>
        <begin position="176"/>
        <end position="208"/>
    </location>
</feature>
<dbReference type="GO" id="GO:0008818">
    <property type="term" value="F:cobalamin 5'-phosphate synthase activity"/>
    <property type="evidence" value="ECO:0007669"/>
    <property type="project" value="UniProtKB-UniRule"/>
</dbReference>
<evidence type="ECO:0000256" key="5">
    <source>
        <dbReference type="ARBA" id="ARBA00013200"/>
    </source>
</evidence>
<keyword evidence="11 19" id="KW-0460">Magnesium</keyword>
<evidence type="ECO:0000256" key="15">
    <source>
        <dbReference type="ARBA" id="ARBA00032605"/>
    </source>
</evidence>
<reference evidence="20 21" key="1">
    <citation type="submission" date="2019-03" db="EMBL/GenBank/DDBJ databases">
        <title>Genomic Encyclopedia of Type Strains, Phase IV (KMG-IV): sequencing the most valuable type-strain genomes for metagenomic binning, comparative biology and taxonomic classification.</title>
        <authorList>
            <person name="Goeker M."/>
        </authorList>
    </citation>
    <scope>NUCLEOTIDE SEQUENCE [LARGE SCALE GENOMIC DNA]</scope>
    <source>
        <strain evidence="20 21">DSM 102940</strain>
    </source>
</reference>
<dbReference type="HAMAP" id="MF_00719">
    <property type="entry name" value="CobS"/>
    <property type="match status" value="1"/>
</dbReference>
<comment type="cofactor">
    <cofactor evidence="1 19">
        <name>Mg(2+)</name>
        <dbReference type="ChEBI" id="CHEBI:18420"/>
    </cofactor>
</comment>
<gene>
    <name evidence="19" type="primary">cobS</name>
    <name evidence="20" type="ORF">EV214_102228</name>
</gene>
<evidence type="ECO:0000256" key="4">
    <source>
        <dbReference type="ARBA" id="ARBA00010561"/>
    </source>
</evidence>
<evidence type="ECO:0000256" key="11">
    <source>
        <dbReference type="ARBA" id="ARBA00022842"/>
    </source>
</evidence>
<comment type="function">
    <text evidence="14 19">Joins adenosylcobinamide-GDP and alpha-ribazole to generate adenosylcobalamin (Ado-cobalamin). Also synthesizes adenosylcobalamin 5'-phosphate from adenosylcobinamide-GDP and alpha-ribazole 5'-phosphate.</text>
</comment>
<dbReference type="UniPathway" id="UPA00148">
    <property type="reaction ID" value="UER00238"/>
</dbReference>
<comment type="similarity">
    <text evidence="4 19">Belongs to the CobS family.</text>
</comment>
<keyword evidence="9 19" id="KW-0808">Transferase</keyword>
<evidence type="ECO:0000256" key="19">
    <source>
        <dbReference type="HAMAP-Rule" id="MF_00719"/>
    </source>
</evidence>
<proteinExistence type="inferred from homology"/>
<evidence type="ECO:0000313" key="21">
    <source>
        <dbReference type="Proteomes" id="UP000294919"/>
    </source>
</evidence>
<evidence type="ECO:0000256" key="18">
    <source>
        <dbReference type="ARBA" id="ARBA00049504"/>
    </source>
</evidence>
<comment type="catalytic activity">
    <reaction evidence="17 19">
        <text>alpha-ribazole + adenosylcob(III)inamide-GDP = adenosylcob(III)alamin + GMP + H(+)</text>
        <dbReference type="Rhea" id="RHEA:16049"/>
        <dbReference type="ChEBI" id="CHEBI:10329"/>
        <dbReference type="ChEBI" id="CHEBI:15378"/>
        <dbReference type="ChEBI" id="CHEBI:18408"/>
        <dbReference type="ChEBI" id="CHEBI:58115"/>
        <dbReference type="ChEBI" id="CHEBI:60487"/>
        <dbReference type="EC" id="2.7.8.26"/>
    </reaction>
</comment>
<keyword evidence="21" id="KW-1185">Reference proteome</keyword>
<dbReference type="EC" id="2.7.8.26" evidence="5 19"/>
<evidence type="ECO:0000256" key="9">
    <source>
        <dbReference type="ARBA" id="ARBA00022679"/>
    </source>
</evidence>
<evidence type="ECO:0000256" key="6">
    <source>
        <dbReference type="ARBA" id="ARBA00015850"/>
    </source>
</evidence>
<sequence length="241" mass="26845">MKKFVLILQFLTRIPININLKADEKDFSEGIIYFPLVGLIIGMFVVSVHYIGYKLGGAFLASVMAVIVEVFITGGLHLDGLGDTFDGVYSNRPKDRILEIMKDSRLGTNAALVIFLSLILKIAFINSLDLSKVYEILLLMPVFSRLCIIYGARFSIYARSSGMGNMFIGKTNNKHVMIAMSITAVISLINIWALPFMLIGLCFSLWYVRHISSKIGGMTGDTLGALCELSELVYLFYFLII</sequence>
<name>A0A4R2LJF8_9FIRM</name>
<dbReference type="GO" id="GO:0051073">
    <property type="term" value="F:adenosylcobinamide-GDP ribazoletransferase activity"/>
    <property type="evidence" value="ECO:0007669"/>
    <property type="project" value="UniProtKB-UniRule"/>
</dbReference>
<evidence type="ECO:0000256" key="12">
    <source>
        <dbReference type="ARBA" id="ARBA00022989"/>
    </source>
</evidence>
<feature type="transmembrane region" description="Helical" evidence="19">
    <location>
        <begin position="136"/>
        <end position="156"/>
    </location>
</feature>
<dbReference type="GO" id="GO:0005886">
    <property type="term" value="C:plasma membrane"/>
    <property type="evidence" value="ECO:0007669"/>
    <property type="project" value="UniProtKB-SubCell"/>
</dbReference>
<evidence type="ECO:0000256" key="17">
    <source>
        <dbReference type="ARBA" id="ARBA00048623"/>
    </source>
</evidence>
<accession>A0A4R2LJF8</accession>
<dbReference type="RefSeq" id="WP_132242442.1">
    <property type="nucleotide sequence ID" value="NZ_SLWV01000002.1"/>
</dbReference>
<feature type="transmembrane region" description="Helical" evidence="19">
    <location>
        <begin position="31"/>
        <end position="51"/>
    </location>
</feature>
<protein>
    <recommendedName>
        <fullName evidence="6 19">Adenosylcobinamide-GDP ribazoletransferase</fullName>
        <ecNumber evidence="5 19">2.7.8.26</ecNumber>
    </recommendedName>
    <alternativeName>
        <fullName evidence="16 19">Cobalamin synthase</fullName>
    </alternativeName>
    <alternativeName>
        <fullName evidence="15 19">Cobalamin-5'-phosphate synthase</fullName>
    </alternativeName>
</protein>
<evidence type="ECO:0000256" key="13">
    <source>
        <dbReference type="ARBA" id="ARBA00023136"/>
    </source>
</evidence>
<keyword evidence="12 19" id="KW-1133">Transmembrane helix</keyword>
<dbReference type="Proteomes" id="UP000294919">
    <property type="component" value="Unassembled WGS sequence"/>
</dbReference>
<comment type="pathway">
    <text evidence="3 19">Cofactor biosynthesis; adenosylcobalamin biosynthesis; adenosylcobalamin from cob(II)yrinate a,c-diamide: step 7/7.</text>
</comment>
<dbReference type="Pfam" id="PF02654">
    <property type="entry name" value="CobS"/>
    <property type="match status" value="1"/>
</dbReference>
<evidence type="ECO:0000256" key="3">
    <source>
        <dbReference type="ARBA" id="ARBA00004663"/>
    </source>
</evidence>
<dbReference type="AlphaFoldDB" id="A0A4R2LJF8"/>
<dbReference type="GO" id="GO:0009236">
    <property type="term" value="P:cobalamin biosynthetic process"/>
    <property type="evidence" value="ECO:0007669"/>
    <property type="project" value="UniProtKB-UniRule"/>
</dbReference>
<evidence type="ECO:0000256" key="16">
    <source>
        <dbReference type="ARBA" id="ARBA00032853"/>
    </source>
</evidence>
<organism evidence="20 21">
    <name type="scientific">Marinisporobacter balticus</name>
    <dbReference type="NCBI Taxonomy" id="2018667"/>
    <lineage>
        <taxon>Bacteria</taxon>
        <taxon>Bacillati</taxon>
        <taxon>Bacillota</taxon>
        <taxon>Clostridia</taxon>
        <taxon>Peptostreptococcales</taxon>
        <taxon>Thermotaleaceae</taxon>
        <taxon>Marinisporobacter</taxon>
    </lineage>
</organism>
<keyword evidence="8 19" id="KW-0169">Cobalamin biosynthesis</keyword>
<keyword evidence="7 19" id="KW-1003">Cell membrane</keyword>
<comment type="catalytic activity">
    <reaction evidence="18 19">
        <text>alpha-ribazole 5'-phosphate + adenosylcob(III)inamide-GDP = adenosylcob(III)alamin 5'-phosphate + GMP + H(+)</text>
        <dbReference type="Rhea" id="RHEA:23560"/>
        <dbReference type="ChEBI" id="CHEBI:15378"/>
        <dbReference type="ChEBI" id="CHEBI:57918"/>
        <dbReference type="ChEBI" id="CHEBI:58115"/>
        <dbReference type="ChEBI" id="CHEBI:60487"/>
        <dbReference type="ChEBI" id="CHEBI:60493"/>
        <dbReference type="EC" id="2.7.8.26"/>
    </reaction>
</comment>